<dbReference type="Proteomes" id="UP000325755">
    <property type="component" value="Chromosome"/>
</dbReference>
<dbReference type="InterPro" id="IPR050172">
    <property type="entry name" value="SsuD_RutA_monooxygenase"/>
</dbReference>
<accession>A0A5Q0BFR0</accession>
<evidence type="ECO:0000313" key="7">
    <source>
        <dbReference type="Proteomes" id="UP000325755"/>
    </source>
</evidence>
<dbReference type="Gene3D" id="3.20.20.30">
    <property type="entry name" value="Luciferase-like domain"/>
    <property type="match status" value="1"/>
</dbReference>
<dbReference type="GO" id="GO:0008726">
    <property type="term" value="F:alkanesulfonate monooxygenase activity"/>
    <property type="evidence" value="ECO:0007669"/>
    <property type="project" value="TreeGrafter"/>
</dbReference>
<evidence type="ECO:0000259" key="5">
    <source>
        <dbReference type="Pfam" id="PF00296"/>
    </source>
</evidence>
<name>A0A5Q0BFR0_9GAMM</name>
<sequence length="398" mass="43887">MSAKKSCRWCAAAPPSKSQPAKEVPMSIEFFWQLPTSGDGRSLRKEHWNRGDYTPPVTSRPVFARTDVRRGGYTWYDHLAQIARAAEITGFDGVSIPQTPAGEEPWVVSGALAREARRLKFLPSLPAPFLSAVYSAKMAISFQRLTGGRLAWNLITEEHTPKSWHGHRWSIAEQIARTGEFLDVVKGFWSNAPFTYQGRYYEVENGGFGPALAGPELPLIYLSGETEEALALSARYADVHFLPLDSLEATRGRIADLTRRAAAHGRALRFAIQADVVARHSGEDAWQDLRGRWDREIAKTVPISGAIDHSQGADKEGFDELILGSNLWTGFGLVRPGAPAGIVGSYREVADLIKQYIDAGVGTFALSANPHLEEAYRIGEQLLPLLRARPAQPLEQLS</sequence>
<keyword evidence="1" id="KW-0285">Flavoprotein</keyword>
<dbReference type="InterPro" id="IPR036661">
    <property type="entry name" value="Luciferase-like_sf"/>
</dbReference>
<proteinExistence type="predicted"/>
<dbReference type="KEGG" id="mmob:F6R98_08760"/>
<evidence type="ECO:0000256" key="2">
    <source>
        <dbReference type="ARBA" id="ARBA00022643"/>
    </source>
</evidence>
<organism evidence="6 7">
    <name type="scientific">Candidatus Methylospira mobilis</name>
    <dbReference type="NCBI Taxonomy" id="1808979"/>
    <lineage>
        <taxon>Bacteria</taxon>
        <taxon>Pseudomonadati</taxon>
        <taxon>Pseudomonadota</taxon>
        <taxon>Gammaproteobacteria</taxon>
        <taxon>Methylococcales</taxon>
        <taxon>Methylococcaceae</taxon>
        <taxon>Candidatus Methylospira</taxon>
    </lineage>
</organism>
<dbReference type="GO" id="GO:0046306">
    <property type="term" value="P:alkanesulfonate catabolic process"/>
    <property type="evidence" value="ECO:0007669"/>
    <property type="project" value="TreeGrafter"/>
</dbReference>
<dbReference type="SUPFAM" id="SSF51679">
    <property type="entry name" value="Bacterial luciferase-like"/>
    <property type="match status" value="1"/>
</dbReference>
<evidence type="ECO:0000256" key="1">
    <source>
        <dbReference type="ARBA" id="ARBA00022630"/>
    </source>
</evidence>
<keyword evidence="2" id="KW-0288">FMN</keyword>
<reference evidence="6 7" key="1">
    <citation type="submission" date="2019-09" db="EMBL/GenBank/DDBJ databases">
        <title>Ecophysiology of the spiral-shaped methanotroph Methylospira mobilis as revealed by the complete genome sequence.</title>
        <authorList>
            <person name="Oshkin I.Y."/>
            <person name="Dedysh S.N."/>
            <person name="Miroshnikov K."/>
            <person name="Danilova O.V."/>
            <person name="Hakobyan A."/>
            <person name="Liesack W."/>
        </authorList>
    </citation>
    <scope>NUCLEOTIDE SEQUENCE [LARGE SCALE GENOMIC DNA]</scope>
    <source>
        <strain evidence="6 7">Shm1</strain>
    </source>
</reference>
<evidence type="ECO:0000256" key="3">
    <source>
        <dbReference type="ARBA" id="ARBA00023002"/>
    </source>
</evidence>
<evidence type="ECO:0000256" key="4">
    <source>
        <dbReference type="ARBA" id="ARBA00023033"/>
    </source>
</evidence>
<keyword evidence="4" id="KW-0503">Monooxygenase</keyword>
<dbReference type="OrthoDB" id="9814695at2"/>
<feature type="domain" description="Luciferase-like" evidence="5">
    <location>
        <begin position="70"/>
        <end position="361"/>
    </location>
</feature>
<dbReference type="PANTHER" id="PTHR42847:SF4">
    <property type="entry name" value="ALKANESULFONATE MONOOXYGENASE-RELATED"/>
    <property type="match status" value="1"/>
</dbReference>
<evidence type="ECO:0000313" key="6">
    <source>
        <dbReference type="EMBL" id="QFY42705.1"/>
    </source>
</evidence>
<dbReference type="PANTHER" id="PTHR42847">
    <property type="entry name" value="ALKANESULFONATE MONOOXYGENASE"/>
    <property type="match status" value="1"/>
</dbReference>
<dbReference type="InterPro" id="IPR011251">
    <property type="entry name" value="Luciferase-like_dom"/>
</dbReference>
<keyword evidence="3" id="KW-0560">Oxidoreductase</keyword>
<protein>
    <submittedName>
        <fullName evidence="6">LLM class flavin-dependent oxidoreductase</fullName>
    </submittedName>
</protein>
<dbReference type="AlphaFoldDB" id="A0A5Q0BFR0"/>
<dbReference type="InParanoid" id="A0A5Q0BFR0"/>
<keyword evidence="7" id="KW-1185">Reference proteome</keyword>
<dbReference type="EMBL" id="CP044205">
    <property type="protein sequence ID" value="QFY42705.1"/>
    <property type="molecule type" value="Genomic_DNA"/>
</dbReference>
<gene>
    <name evidence="6" type="ORF">F6R98_08760</name>
</gene>
<dbReference type="Pfam" id="PF00296">
    <property type="entry name" value="Bac_luciferase"/>
    <property type="match status" value="1"/>
</dbReference>